<keyword evidence="4" id="KW-0547">Nucleotide-binding</keyword>
<dbReference type="FunFam" id="2.40.30.10:FF:000121">
    <property type="entry name" value="Translation elongation factor Tu"/>
    <property type="match status" value="1"/>
</dbReference>
<dbReference type="GO" id="GO:0003924">
    <property type="term" value="F:GTPase activity"/>
    <property type="evidence" value="ECO:0007669"/>
    <property type="project" value="InterPro"/>
</dbReference>
<name>A0A485KBL7_9STRA</name>
<gene>
    <name evidence="12" type="primary">Aste57867_4350</name>
    <name evidence="11" type="ORF">As57867_004338</name>
    <name evidence="12" type="ORF">ASTE57867_4350</name>
</gene>
<dbReference type="InterPro" id="IPR000795">
    <property type="entry name" value="T_Tr_GTP-bd_dom"/>
</dbReference>
<evidence type="ECO:0000313" key="12">
    <source>
        <dbReference type="EMBL" id="VFT81464.1"/>
    </source>
</evidence>
<dbReference type="CDD" id="cd16267">
    <property type="entry name" value="HBS1-like_II"/>
    <property type="match status" value="1"/>
</dbReference>
<feature type="region of interest" description="Disordered" evidence="9">
    <location>
        <begin position="143"/>
        <end position="163"/>
    </location>
</feature>
<protein>
    <submittedName>
        <fullName evidence="12">Aste57867_4350 protein</fullName>
    </submittedName>
</protein>
<evidence type="ECO:0000259" key="10">
    <source>
        <dbReference type="PROSITE" id="PS51722"/>
    </source>
</evidence>
<feature type="compositionally biased region" description="Low complexity" evidence="9">
    <location>
        <begin position="143"/>
        <end position="153"/>
    </location>
</feature>
<dbReference type="FunFam" id="3.40.50.300:FF:000204">
    <property type="entry name" value="Translation elongation factor Tu"/>
    <property type="match status" value="1"/>
</dbReference>
<evidence type="ECO:0000256" key="3">
    <source>
        <dbReference type="ARBA" id="ARBA00022490"/>
    </source>
</evidence>
<evidence type="ECO:0000256" key="5">
    <source>
        <dbReference type="ARBA" id="ARBA00022801"/>
    </source>
</evidence>
<comment type="catalytic activity">
    <reaction evidence="8">
        <text>GTP + H2O = GDP + phosphate + H(+)</text>
        <dbReference type="Rhea" id="RHEA:19669"/>
        <dbReference type="ChEBI" id="CHEBI:15377"/>
        <dbReference type="ChEBI" id="CHEBI:15378"/>
        <dbReference type="ChEBI" id="CHEBI:37565"/>
        <dbReference type="ChEBI" id="CHEBI:43474"/>
        <dbReference type="ChEBI" id="CHEBI:58189"/>
    </reaction>
    <physiologicalReaction direction="left-to-right" evidence="8">
        <dbReference type="Rhea" id="RHEA:19670"/>
    </physiologicalReaction>
</comment>
<reference evidence="11" key="2">
    <citation type="submission" date="2019-06" db="EMBL/GenBank/DDBJ databases">
        <title>Genomics analysis of Aphanomyces spp. identifies a new class of oomycete effector associated with host adaptation.</title>
        <authorList>
            <person name="Gaulin E."/>
        </authorList>
    </citation>
    <scope>NUCLEOTIDE SEQUENCE</scope>
    <source>
        <strain evidence="11">CBS 578.67</strain>
    </source>
</reference>
<dbReference type="AlphaFoldDB" id="A0A485KBL7"/>
<accession>A0A485KBL7</accession>
<evidence type="ECO:0000256" key="8">
    <source>
        <dbReference type="ARBA" id="ARBA00049117"/>
    </source>
</evidence>
<comment type="subcellular location">
    <subcellularLocation>
        <location evidence="1">Cytoplasm</location>
    </subcellularLocation>
</comment>
<keyword evidence="13" id="KW-1185">Reference proteome</keyword>
<dbReference type="EMBL" id="VJMH01001054">
    <property type="protein sequence ID" value="KAF0713413.1"/>
    <property type="molecule type" value="Genomic_DNA"/>
</dbReference>
<reference evidence="12 13" key="1">
    <citation type="submission" date="2019-03" db="EMBL/GenBank/DDBJ databases">
        <authorList>
            <person name="Gaulin E."/>
            <person name="Dumas B."/>
        </authorList>
    </citation>
    <scope>NUCLEOTIDE SEQUENCE [LARGE SCALE GENOMIC DNA]</scope>
    <source>
        <strain evidence="12">CBS 568.67</strain>
    </source>
</reference>
<dbReference type="Pfam" id="PF00009">
    <property type="entry name" value="GTP_EFTU"/>
    <property type="match status" value="1"/>
</dbReference>
<dbReference type="InterPro" id="IPR054696">
    <property type="entry name" value="GTP-eEF1A_C"/>
</dbReference>
<evidence type="ECO:0000256" key="1">
    <source>
        <dbReference type="ARBA" id="ARBA00004496"/>
    </source>
</evidence>
<dbReference type="SUPFAM" id="SSF52540">
    <property type="entry name" value="P-loop containing nucleoside triphosphate hydrolases"/>
    <property type="match status" value="1"/>
</dbReference>
<feature type="compositionally biased region" description="Acidic residues" evidence="9">
    <location>
        <begin position="14"/>
        <end position="27"/>
    </location>
</feature>
<evidence type="ECO:0000313" key="13">
    <source>
        <dbReference type="Proteomes" id="UP000332933"/>
    </source>
</evidence>
<dbReference type="GO" id="GO:0006412">
    <property type="term" value="P:translation"/>
    <property type="evidence" value="ECO:0007669"/>
    <property type="project" value="UniProtKB-KW"/>
</dbReference>
<keyword evidence="6" id="KW-0648">Protein biosynthesis</keyword>
<dbReference type="SUPFAM" id="SSF50447">
    <property type="entry name" value="Translation proteins"/>
    <property type="match status" value="1"/>
</dbReference>
<proteinExistence type="inferred from homology"/>
<comment type="similarity">
    <text evidence="2">Belongs to the TRAFAC class translation factor GTPase superfamily. Classic translation factor GTPase family. EF-Tu/EF-1A subfamily.</text>
</comment>
<dbReference type="Pfam" id="PF22594">
    <property type="entry name" value="GTP-eEF1A_C"/>
    <property type="match status" value="1"/>
</dbReference>
<dbReference type="PANTHER" id="PTHR23115">
    <property type="entry name" value="TRANSLATION FACTOR"/>
    <property type="match status" value="1"/>
</dbReference>
<evidence type="ECO:0000256" key="7">
    <source>
        <dbReference type="ARBA" id="ARBA00023134"/>
    </source>
</evidence>
<feature type="region of interest" description="Disordered" evidence="9">
    <location>
        <begin position="1"/>
        <end position="41"/>
    </location>
</feature>
<dbReference type="Gene3D" id="3.40.50.300">
    <property type="entry name" value="P-loop containing nucleotide triphosphate hydrolases"/>
    <property type="match status" value="1"/>
</dbReference>
<dbReference type="PRINTS" id="PR00315">
    <property type="entry name" value="ELONGATNFCT"/>
</dbReference>
<evidence type="ECO:0000256" key="4">
    <source>
        <dbReference type="ARBA" id="ARBA00022741"/>
    </source>
</evidence>
<dbReference type="FunFam" id="2.40.30.10:FF:000020">
    <property type="entry name" value="Translation elongation factor EF-1"/>
    <property type="match status" value="1"/>
</dbReference>
<evidence type="ECO:0000256" key="9">
    <source>
        <dbReference type="SAM" id="MobiDB-lite"/>
    </source>
</evidence>
<dbReference type="CDD" id="cd01883">
    <property type="entry name" value="EF1_alpha"/>
    <property type="match status" value="1"/>
</dbReference>
<dbReference type="GO" id="GO:0005737">
    <property type="term" value="C:cytoplasm"/>
    <property type="evidence" value="ECO:0007669"/>
    <property type="project" value="UniProtKB-SubCell"/>
</dbReference>
<dbReference type="InterPro" id="IPR009001">
    <property type="entry name" value="Transl_elong_EF1A/Init_IF2_C"/>
</dbReference>
<keyword evidence="5" id="KW-0378">Hydrolase</keyword>
<feature type="domain" description="Tr-type G" evidence="10">
    <location>
        <begin position="206"/>
        <end position="430"/>
    </location>
</feature>
<evidence type="ECO:0000256" key="2">
    <source>
        <dbReference type="ARBA" id="ARBA00007249"/>
    </source>
</evidence>
<evidence type="ECO:0000313" key="11">
    <source>
        <dbReference type="EMBL" id="KAF0713413.1"/>
    </source>
</evidence>
<dbReference type="EMBL" id="CAADRA010001054">
    <property type="protein sequence ID" value="VFT81464.1"/>
    <property type="molecule type" value="Genomic_DNA"/>
</dbReference>
<dbReference type="CDD" id="cd04093">
    <property type="entry name" value="HBS1_C_III"/>
    <property type="match status" value="1"/>
</dbReference>
<keyword evidence="3" id="KW-0963">Cytoplasm</keyword>
<organism evidence="12 13">
    <name type="scientific">Aphanomyces stellatus</name>
    <dbReference type="NCBI Taxonomy" id="120398"/>
    <lineage>
        <taxon>Eukaryota</taxon>
        <taxon>Sar</taxon>
        <taxon>Stramenopiles</taxon>
        <taxon>Oomycota</taxon>
        <taxon>Saprolegniomycetes</taxon>
        <taxon>Saprolegniales</taxon>
        <taxon>Verrucalvaceae</taxon>
        <taxon>Aphanomyces</taxon>
    </lineage>
</organism>
<dbReference type="SUPFAM" id="SSF50465">
    <property type="entry name" value="EF-Tu/eEF-1alpha/eIF2-gamma C-terminal domain"/>
    <property type="match status" value="1"/>
</dbReference>
<dbReference type="Gene3D" id="2.40.30.10">
    <property type="entry name" value="Translation factors"/>
    <property type="match status" value="2"/>
</dbReference>
<dbReference type="Proteomes" id="UP000332933">
    <property type="component" value="Unassembled WGS sequence"/>
</dbReference>
<dbReference type="InterPro" id="IPR027417">
    <property type="entry name" value="P-loop_NTPase"/>
</dbReference>
<sequence>MSRHRNVRNRAYSYDDEDYDEDYDYDEPSPSAQSHVYRRDSPTKQNSVFSFIEQPKEEAFDDTELIAPILVQIRATIDASHLSEEFLVDKVRQHNYDMDKTVIALMEHKKKTTSTTAVKALPTQVVMPKVQKLTLGEKSKAASAAPIASTPARSPVPSPPKGVAAASASGGVYQALNPTEKAAFEKAERAAQEKCIQAMEDEKDGKAKISMVVIGHVDAGKSTITGHLLFRLGYVSKQIMHKYEKQSKEAGKASFAFAWVMDADEEERARGVTMDVGTSYFETPTKHVTLLDAPGHRDFIPKMIAGASQADVAVLVVPASTGEFEAAFVKDGQTKEHTLLVRSLGVSQMIVAINKMDSTQWSQERFEYIQTTLSAFLHQAGFKLEQLWFVPVSGLSGGNLITPIDAPEGAWYTGPTLVQAIGRVDDYAYRHIAIYCNMATMDLRLSHDVDNFAPPQRPITKPFRFGISDISKSMSLGQTVTGRIYTGALATGDTVGLHVAATSHVLMMPGGMRATVKGMELNGLPVLTASAGDNVDLGLVGIDPSALSVGNILCSVASPIRLVRRFEAQIMTMPAVEVPLVKGTCVTFHIHSIDEPVNITRLVSILKKSGDVEKKKPRCITRNCSAVVQITCQRPVCLELFSDFRQLGRFTLRDRGVTLAAGIVSEILL</sequence>
<dbReference type="InterPro" id="IPR009000">
    <property type="entry name" value="Transl_B-barrel_sf"/>
</dbReference>
<dbReference type="InterPro" id="IPR050100">
    <property type="entry name" value="TRAFAC_GTPase_members"/>
</dbReference>
<dbReference type="GO" id="GO:0005525">
    <property type="term" value="F:GTP binding"/>
    <property type="evidence" value="ECO:0007669"/>
    <property type="project" value="UniProtKB-KW"/>
</dbReference>
<keyword evidence="7" id="KW-0342">GTP-binding</keyword>
<dbReference type="OrthoDB" id="342024at2759"/>
<dbReference type="PROSITE" id="PS51722">
    <property type="entry name" value="G_TR_2"/>
    <property type="match status" value="1"/>
</dbReference>
<evidence type="ECO:0000256" key="6">
    <source>
        <dbReference type="ARBA" id="ARBA00022917"/>
    </source>
</evidence>